<keyword evidence="1" id="KW-0378">Hydrolase</keyword>
<feature type="compositionally biased region" description="Basic and acidic residues" evidence="2">
    <location>
        <begin position="167"/>
        <end position="176"/>
    </location>
</feature>
<reference evidence="5" key="2">
    <citation type="submission" date="2021-04" db="EMBL/GenBank/DDBJ databases">
        <authorList>
            <person name="Podell S."/>
        </authorList>
    </citation>
    <scope>NUCLEOTIDE SEQUENCE</scope>
    <source>
        <strain evidence="5">Hildebrandi</strain>
    </source>
</reference>
<comment type="caution">
    <text evidence="5">The sequence shown here is derived from an EMBL/GenBank/DDBJ whole genome shotgun (WGS) entry which is preliminary data.</text>
</comment>
<dbReference type="PANTHER" id="PTHR45629:SF7">
    <property type="entry name" value="DNA EXCISION REPAIR PROTEIN ERCC-6-RELATED"/>
    <property type="match status" value="1"/>
</dbReference>
<sequence length="1361" mass="154694">MSRRQPPAARSFVVEEQDSKMPPPSRTNKGNGNNNNDEISDEAMLASTLGTRIENMDEYESNVLRDAELMSTPRLMMPLHALSATSSGTSSDSATASLLHLGFPSLHTLTPSRNVHTDLPHVQTVLQQLRNRNTTTKTEKDYLKEQMLLSLLHVVTGDPDLAVRPQQEARQEQERKKGYRNNGHTKQQLSTALKTTTTKNGHISVDLNSSNRTTDVDGDMDDPSQRLEQIKQGTKVVRFATNVSAAQVLSPSAAFLRSKRRKSMQERRGVAKRDSNDNKNDPTKSQSNQPNRDIDPDKLTLEELEALQQRKERLKKLREEREQRRKQQQQKQQRKKLKPKKRRLIAKQKEDTSDEEEFEFTGDDNINQKQGTVLKKNRKRNDDGNETTATTTATTIIESQADDNENQNQRNLVVCPLCQQAVSVPSIDNQVQVDSILAQHMSSCQSTGRPSRRRGRKHPPTTCSTNNKYNNERNMQKVQYKEASESDNNDDGDDNAQAMEEEYTASDDMIDENDDDDVLEADEDCEVDSVAGTKRKRSTNVGLLSHTRETVDDWDENDYEDRVAGWIEHGLEDMKSMKERDTQETPPGEQVYEGGLVIPAWINDRLFPYQRTGLQWMWELHCQQNGGILGDEMGLGKTIQVVSFLGAMAASRKLKSILIISPATMLQHWLQELAKWAPGIRRILIHQSGDSQAGPFQSQGRSTITTKKLADMDNWLKTARRNRLFEIIDEEDLETRDPASFCGTGYAFVTTFENVRRNEEIWTNHKWNYVVMDEAQKIRNPGADITLVCKRLKTPHRLALSGTPIQNDLRELWSIFDFVFPGRLGTLPVFEVEFADPIKRGGYANATPMQVQLAYRCALLLKDLINPYLLRRLKKDIKEVKRMPGKKEHVLFCRLSDQQREMYEAFLRSDYVRNVVRGSAQLLGAITMLQKICNHPDLVCPPDKTSVERFIQNGYFNENEMLRDLDEEDYASEGDLLDVEADDNGLNSFVKRSGKLDVLSKILPLWKKQGHRVLLFCQWIKMLDLIMRFVEHQGWKYGRLDGKTNIASRQRLVNRFNEDDSYFIMLCTTKTGGVGLNLTGANRIILYDPNWNPSVDAQARERSWRFGQEREVTVYRLVVAGSVEEKIYQRQIFKQAISNSVLTDQRQGRFFSQKDLKDLFTLKADKGSIMEGAGGMTETTQMTRGLGYVDPDDNEQAENQKDDGEIMKRVLQSQGIAGVFNHDIVEGNGVTKKASVQEMEDKAKSIAREALRNLSRSVVPGQDTFNPETRFAGLSSGSSGILSSIADRNSEMNGTSLSKNGETVRYTKLLKDLCNYIRLNTPTTDDILEEFSSQVSSFDAAVFRRLLKSVASLQNGRWRLK</sequence>
<dbReference type="GO" id="GO:0008094">
    <property type="term" value="F:ATP-dependent activity, acting on DNA"/>
    <property type="evidence" value="ECO:0007669"/>
    <property type="project" value="TreeGrafter"/>
</dbReference>
<dbReference type="OrthoDB" id="413460at2759"/>
<protein>
    <submittedName>
        <fullName evidence="5">SNF2-related protein</fullName>
    </submittedName>
</protein>
<feature type="domain" description="Helicase ATP-binding" evidence="3">
    <location>
        <begin position="618"/>
        <end position="822"/>
    </location>
</feature>
<evidence type="ECO:0000259" key="3">
    <source>
        <dbReference type="PROSITE" id="PS51192"/>
    </source>
</evidence>
<dbReference type="Proteomes" id="UP000693970">
    <property type="component" value="Unassembled WGS sequence"/>
</dbReference>
<dbReference type="Pfam" id="PF00271">
    <property type="entry name" value="Helicase_C"/>
    <property type="match status" value="1"/>
</dbReference>
<feature type="compositionally biased region" description="Acidic residues" evidence="2">
    <location>
        <begin position="352"/>
        <end position="362"/>
    </location>
</feature>
<dbReference type="PROSITE" id="PS51194">
    <property type="entry name" value="HELICASE_CTER"/>
    <property type="match status" value="1"/>
</dbReference>
<dbReference type="CDD" id="cd22254">
    <property type="entry name" value="CSB_WHD"/>
    <property type="match status" value="1"/>
</dbReference>
<dbReference type="FunFam" id="3.40.50.10810:FF:000094">
    <property type="entry name" value="DNA excision repair protein ERCC-6"/>
    <property type="match status" value="1"/>
</dbReference>
<organism evidence="5 6">
    <name type="scientific">Nitzschia inconspicua</name>
    <dbReference type="NCBI Taxonomy" id="303405"/>
    <lineage>
        <taxon>Eukaryota</taxon>
        <taxon>Sar</taxon>
        <taxon>Stramenopiles</taxon>
        <taxon>Ochrophyta</taxon>
        <taxon>Bacillariophyta</taxon>
        <taxon>Bacillariophyceae</taxon>
        <taxon>Bacillariophycidae</taxon>
        <taxon>Bacillariales</taxon>
        <taxon>Bacillariaceae</taxon>
        <taxon>Nitzschia</taxon>
    </lineage>
</organism>
<dbReference type="SMART" id="SM00490">
    <property type="entry name" value="HELICc"/>
    <property type="match status" value="1"/>
</dbReference>
<evidence type="ECO:0000259" key="4">
    <source>
        <dbReference type="PROSITE" id="PS51194"/>
    </source>
</evidence>
<accession>A0A9K3LIB7</accession>
<feature type="region of interest" description="Disordered" evidence="2">
    <location>
        <begin position="1"/>
        <end position="39"/>
    </location>
</feature>
<dbReference type="InterPro" id="IPR049730">
    <property type="entry name" value="SNF2/RAD54-like_C"/>
</dbReference>
<evidence type="ECO:0000256" key="1">
    <source>
        <dbReference type="ARBA" id="ARBA00022801"/>
    </source>
</evidence>
<dbReference type="PANTHER" id="PTHR45629">
    <property type="entry name" value="SNF2/RAD54 FAMILY MEMBER"/>
    <property type="match status" value="1"/>
</dbReference>
<keyword evidence="6" id="KW-1185">Reference proteome</keyword>
<evidence type="ECO:0000256" key="2">
    <source>
        <dbReference type="SAM" id="MobiDB-lite"/>
    </source>
</evidence>
<gene>
    <name evidence="5" type="ORF">IV203_025895</name>
</gene>
<reference evidence="5" key="1">
    <citation type="journal article" date="2021" name="Sci. Rep.">
        <title>Diploid genomic architecture of Nitzschia inconspicua, an elite biomass production diatom.</title>
        <authorList>
            <person name="Oliver A."/>
            <person name="Podell S."/>
            <person name="Pinowska A."/>
            <person name="Traller J.C."/>
            <person name="Smith S.R."/>
            <person name="McClure R."/>
            <person name="Beliaev A."/>
            <person name="Bohutskyi P."/>
            <person name="Hill E.A."/>
            <person name="Rabines A."/>
            <person name="Zheng H."/>
            <person name="Allen L.Z."/>
            <person name="Kuo A."/>
            <person name="Grigoriev I.V."/>
            <person name="Allen A.E."/>
            <person name="Hazlebeck D."/>
            <person name="Allen E.E."/>
        </authorList>
    </citation>
    <scope>NUCLEOTIDE SEQUENCE</scope>
    <source>
        <strain evidence="5">Hildebrandi</strain>
    </source>
</reference>
<dbReference type="PROSITE" id="PS51192">
    <property type="entry name" value="HELICASE_ATP_BIND_1"/>
    <property type="match status" value="1"/>
</dbReference>
<dbReference type="SMART" id="SM00487">
    <property type="entry name" value="DEXDc"/>
    <property type="match status" value="1"/>
</dbReference>
<dbReference type="EMBL" id="JAGRRH010000012">
    <property type="protein sequence ID" value="KAG7362229.1"/>
    <property type="molecule type" value="Genomic_DNA"/>
</dbReference>
<dbReference type="GO" id="GO:0006283">
    <property type="term" value="P:transcription-coupled nucleotide-excision repair"/>
    <property type="evidence" value="ECO:0007669"/>
    <property type="project" value="TreeGrafter"/>
</dbReference>
<proteinExistence type="predicted"/>
<evidence type="ECO:0000313" key="5">
    <source>
        <dbReference type="EMBL" id="KAG7362229.1"/>
    </source>
</evidence>
<feature type="compositionally biased region" description="Polar residues" evidence="2">
    <location>
        <begin position="182"/>
        <end position="213"/>
    </location>
</feature>
<feature type="region of interest" description="Disordered" evidence="2">
    <location>
        <begin position="442"/>
        <end position="474"/>
    </location>
</feature>
<dbReference type="CDD" id="cd18793">
    <property type="entry name" value="SF2_C_SNF"/>
    <property type="match status" value="1"/>
</dbReference>
<dbReference type="GO" id="GO:0005634">
    <property type="term" value="C:nucleus"/>
    <property type="evidence" value="ECO:0007669"/>
    <property type="project" value="TreeGrafter"/>
</dbReference>
<feature type="region of interest" description="Disordered" evidence="2">
    <location>
        <begin position="318"/>
        <end position="403"/>
    </location>
</feature>
<dbReference type="InterPro" id="IPR014001">
    <property type="entry name" value="Helicase_ATP-bd"/>
</dbReference>
<feature type="compositionally biased region" description="Basic and acidic residues" evidence="2">
    <location>
        <begin position="263"/>
        <end position="282"/>
    </location>
</feature>
<dbReference type="InterPro" id="IPR050496">
    <property type="entry name" value="SNF2_RAD54_helicase_repair"/>
</dbReference>
<feature type="compositionally biased region" description="Basic residues" evidence="2">
    <location>
        <begin position="326"/>
        <end position="346"/>
    </location>
</feature>
<feature type="compositionally biased region" description="Basic residues" evidence="2">
    <location>
        <begin position="450"/>
        <end position="459"/>
    </location>
</feature>
<feature type="domain" description="Helicase C-terminal" evidence="4">
    <location>
        <begin position="998"/>
        <end position="1157"/>
    </location>
</feature>
<feature type="region of interest" description="Disordered" evidence="2">
    <location>
        <begin position="256"/>
        <end position="297"/>
    </location>
</feature>
<dbReference type="GO" id="GO:0016787">
    <property type="term" value="F:hydrolase activity"/>
    <property type="evidence" value="ECO:0007669"/>
    <property type="project" value="UniProtKB-KW"/>
</dbReference>
<evidence type="ECO:0000313" key="6">
    <source>
        <dbReference type="Proteomes" id="UP000693970"/>
    </source>
</evidence>
<feature type="region of interest" description="Disordered" evidence="2">
    <location>
        <begin position="164"/>
        <end position="224"/>
    </location>
</feature>
<dbReference type="InterPro" id="IPR000330">
    <property type="entry name" value="SNF2_N"/>
</dbReference>
<dbReference type="InterPro" id="IPR001650">
    <property type="entry name" value="Helicase_C-like"/>
</dbReference>
<dbReference type="GO" id="GO:0005524">
    <property type="term" value="F:ATP binding"/>
    <property type="evidence" value="ECO:0007669"/>
    <property type="project" value="InterPro"/>
</dbReference>
<name>A0A9K3LIB7_9STRA</name>
<dbReference type="Pfam" id="PF00176">
    <property type="entry name" value="SNF2-rel_dom"/>
    <property type="match status" value="1"/>
</dbReference>